<evidence type="ECO:0000313" key="2">
    <source>
        <dbReference type="EMBL" id="PRP93092.1"/>
    </source>
</evidence>
<dbReference type="AlphaFoldDB" id="A0A2S9XJR9"/>
<evidence type="ECO:0000313" key="3">
    <source>
        <dbReference type="Proteomes" id="UP000237968"/>
    </source>
</evidence>
<reference evidence="2 3" key="1">
    <citation type="submission" date="2018-03" db="EMBL/GenBank/DDBJ databases">
        <title>Draft Genome Sequences of the Obligatory Marine Myxobacteria Enhygromyxa salina SWB005.</title>
        <authorList>
            <person name="Poehlein A."/>
            <person name="Moghaddam J.A."/>
            <person name="Harms H."/>
            <person name="Alanjari M."/>
            <person name="Koenig G.M."/>
            <person name="Daniel R."/>
            <person name="Schaeberle T.F."/>
        </authorList>
    </citation>
    <scope>NUCLEOTIDE SEQUENCE [LARGE SCALE GENOMIC DNA]</scope>
    <source>
        <strain evidence="2 3">SWB005</strain>
    </source>
</reference>
<organism evidence="2 3">
    <name type="scientific">Enhygromyxa salina</name>
    <dbReference type="NCBI Taxonomy" id="215803"/>
    <lineage>
        <taxon>Bacteria</taxon>
        <taxon>Pseudomonadati</taxon>
        <taxon>Myxococcota</taxon>
        <taxon>Polyangia</taxon>
        <taxon>Nannocystales</taxon>
        <taxon>Nannocystaceae</taxon>
        <taxon>Enhygromyxa</taxon>
    </lineage>
</organism>
<accession>A0A2S9XJR9</accession>
<feature type="region of interest" description="Disordered" evidence="1">
    <location>
        <begin position="1"/>
        <end position="25"/>
    </location>
</feature>
<dbReference type="Proteomes" id="UP000237968">
    <property type="component" value="Unassembled WGS sequence"/>
</dbReference>
<comment type="caution">
    <text evidence="2">The sequence shown here is derived from an EMBL/GenBank/DDBJ whole genome shotgun (WGS) entry which is preliminary data.</text>
</comment>
<sequence>MSTRVQPGRAGVNQHAASETASAGQVATATNVVVLELFDHRSPLFESLARVIDGDEAPCRSVGDGDGRLRIIAEPERIPRLLLLQ</sequence>
<feature type="compositionally biased region" description="Polar residues" evidence="1">
    <location>
        <begin position="15"/>
        <end position="25"/>
    </location>
</feature>
<proteinExistence type="predicted"/>
<protein>
    <submittedName>
        <fullName evidence="2">Uncharacterized protein</fullName>
    </submittedName>
</protein>
<keyword evidence="3" id="KW-1185">Reference proteome</keyword>
<dbReference type="EMBL" id="PVNK01000197">
    <property type="protein sequence ID" value="PRP93092.1"/>
    <property type="molecule type" value="Genomic_DNA"/>
</dbReference>
<evidence type="ECO:0000256" key="1">
    <source>
        <dbReference type="SAM" id="MobiDB-lite"/>
    </source>
</evidence>
<name>A0A2S9XJR9_9BACT</name>
<gene>
    <name evidence="2" type="ORF">ENSA5_45350</name>
</gene>